<name>A0A5C4MC81_9ACTN</name>
<dbReference type="Proteomes" id="UP000306740">
    <property type="component" value="Unassembled WGS sequence"/>
</dbReference>
<accession>A0A5C4MC81</accession>
<evidence type="ECO:0000259" key="1">
    <source>
        <dbReference type="Pfam" id="PF01869"/>
    </source>
</evidence>
<proteinExistence type="predicted"/>
<dbReference type="SUPFAM" id="SSF53067">
    <property type="entry name" value="Actin-like ATPase domain"/>
    <property type="match status" value="2"/>
</dbReference>
<feature type="domain" description="ATPase BadF/BadG/BcrA/BcrD type" evidence="1">
    <location>
        <begin position="7"/>
        <end position="308"/>
    </location>
</feature>
<evidence type="ECO:0000313" key="3">
    <source>
        <dbReference type="Proteomes" id="UP000306740"/>
    </source>
</evidence>
<dbReference type="InterPro" id="IPR052519">
    <property type="entry name" value="Euk-type_GlcNAc_Kinase"/>
</dbReference>
<protein>
    <submittedName>
        <fullName evidence="2">ATPase</fullName>
    </submittedName>
</protein>
<comment type="caution">
    <text evidence="2">The sequence shown here is derived from an EMBL/GenBank/DDBJ whole genome shotgun (WGS) entry which is preliminary data.</text>
</comment>
<dbReference type="EMBL" id="VDFR01000177">
    <property type="protein sequence ID" value="TNC33118.1"/>
    <property type="molecule type" value="Genomic_DNA"/>
</dbReference>
<organism evidence="2 3">
    <name type="scientific">Mumia zhuanghuii</name>
    <dbReference type="NCBI Taxonomy" id="2585211"/>
    <lineage>
        <taxon>Bacteria</taxon>
        <taxon>Bacillati</taxon>
        <taxon>Actinomycetota</taxon>
        <taxon>Actinomycetes</taxon>
        <taxon>Propionibacteriales</taxon>
        <taxon>Nocardioidaceae</taxon>
        <taxon>Mumia</taxon>
    </lineage>
</organism>
<dbReference type="Pfam" id="PF01869">
    <property type="entry name" value="BcrAD_BadFG"/>
    <property type="match status" value="1"/>
</dbReference>
<dbReference type="PANTHER" id="PTHR43190">
    <property type="entry name" value="N-ACETYL-D-GLUCOSAMINE KINASE"/>
    <property type="match status" value="1"/>
</dbReference>
<gene>
    <name evidence="2" type="ORF">FHE65_29580</name>
</gene>
<dbReference type="InterPro" id="IPR043129">
    <property type="entry name" value="ATPase_NBD"/>
</dbReference>
<reference evidence="2 3" key="1">
    <citation type="submission" date="2019-05" db="EMBL/GenBank/DDBJ databases">
        <title>Mumia sp. nov., isolated from the intestinal contents of plateau pika (Ochotona curzoniae) in the Qinghai-Tibet plateau of China.</title>
        <authorList>
            <person name="Tian Z."/>
        </authorList>
    </citation>
    <scope>NUCLEOTIDE SEQUENCE [LARGE SCALE GENOMIC DNA]</scope>
    <source>
        <strain evidence="3">527</strain>
    </source>
</reference>
<dbReference type="Gene3D" id="3.30.420.40">
    <property type="match status" value="2"/>
</dbReference>
<dbReference type="PANTHER" id="PTHR43190:SF3">
    <property type="entry name" value="N-ACETYL-D-GLUCOSAMINE KINASE"/>
    <property type="match status" value="1"/>
</dbReference>
<sequence length="333" mass="33483">MPLILAVDAGGTSTRAVVIDSSGRTLGYGRAGGGNPVSSGPGEAAESLETAVRGALAASGSDPTAIVSTTLAMAGAATHRAADDPRNRVIADALAGCGIRVPFALRSDLLAMYCAGTPALDGYAMVAGTGAAAIRVRGGVVEHVVDGMGWLLGDAGSGFSLGHAVTRAVVADVDGRGLATAMTPALLSMLEIDATAGPTPGPRSPVLEELVDVLYAMRPVRLAQFAPLAFAFPQDPVARAIVEEATDALAVTITAAVDPGVDGPLVLGGSVLLRQPYVAGAVEMAWRTQGRTGPAHLVEEGTAGAAVLALRDGGTTVDTTVFERVVRSLADLR</sequence>
<dbReference type="InterPro" id="IPR002731">
    <property type="entry name" value="ATPase_BadF"/>
</dbReference>
<evidence type="ECO:0000313" key="2">
    <source>
        <dbReference type="EMBL" id="TNC33118.1"/>
    </source>
</evidence>
<dbReference type="OrthoDB" id="8701357at2"/>
<dbReference type="AlphaFoldDB" id="A0A5C4MC81"/>
<dbReference type="RefSeq" id="WP_139107110.1">
    <property type="nucleotide sequence ID" value="NZ_VDFR01000177.1"/>
</dbReference>